<feature type="transmembrane region" description="Helical" evidence="7">
    <location>
        <begin position="621"/>
        <end position="642"/>
    </location>
</feature>
<dbReference type="OrthoDB" id="1936208at2759"/>
<keyword evidence="4 7" id="KW-1133">Transmembrane helix</keyword>
<evidence type="ECO:0000256" key="6">
    <source>
        <dbReference type="SAM" id="MobiDB-lite"/>
    </source>
</evidence>
<accession>A0A6J2XDQ3</accession>
<proteinExistence type="inferred from homology"/>
<keyword evidence="9" id="KW-1185">Reference proteome</keyword>
<dbReference type="GO" id="GO:0008381">
    <property type="term" value="F:mechanosensitive monoatomic ion channel activity"/>
    <property type="evidence" value="ECO:0007669"/>
    <property type="project" value="TreeGrafter"/>
</dbReference>
<protein>
    <submittedName>
        <fullName evidence="10">Transmembrane channel-like protein 7</fullName>
    </submittedName>
</protein>
<dbReference type="PANTHER" id="PTHR23302:SF24">
    <property type="entry name" value="TMC DOMAIN-CONTAINING PROTEIN"/>
    <property type="match status" value="1"/>
</dbReference>
<evidence type="ECO:0000313" key="10">
    <source>
        <dbReference type="RefSeq" id="XP_030749095.1"/>
    </source>
</evidence>
<dbReference type="Proteomes" id="UP000504635">
    <property type="component" value="Unplaced"/>
</dbReference>
<dbReference type="InterPro" id="IPR012496">
    <property type="entry name" value="TMC_dom"/>
</dbReference>
<evidence type="ECO:0000256" key="3">
    <source>
        <dbReference type="ARBA" id="ARBA00022692"/>
    </source>
</evidence>
<dbReference type="AlphaFoldDB" id="A0A6J2XDQ3"/>
<feature type="transmembrane region" description="Helical" evidence="7">
    <location>
        <begin position="298"/>
        <end position="316"/>
    </location>
</feature>
<evidence type="ECO:0000256" key="4">
    <source>
        <dbReference type="ARBA" id="ARBA00022989"/>
    </source>
</evidence>
<evidence type="ECO:0000259" key="8">
    <source>
        <dbReference type="Pfam" id="PF07810"/>
    </source>
</evidence>
<feature type="region of interest" description="Disordered" evidence="6">
    <location>
        <begin position="1"/>
        <end position="28"/>
    </location>
</feature>
<feature type="region of interest" description="Disordered" evidence="6">
    <location>
        <begin position="70"/>
        <end position="97"/>
    </location>
</feature>
<comment type="similarity">
    <text evidence="2">Belongs to the TMC family.</text>
</comment>
<feature type="compositionally biased region" description="Basic residues" evidence="6">
    <location>
        <begin position="1"/>
        <end position="11"/>
    </location>
</feature>
<dbReference type="GeneID" id="115877121"/>
<feature type="transmembrane region" description="Helical" evidence="7">
    <location>
        <begin position="473"/>
        <end position="492"/>
    </location>
</feature>
<keyword evidence="5 7" id="KW-0472">Membrane</keyword>
<feature type="transmembrane region" description="Helical" evidence="7">
    <location>
        <begin position="436"/>
        <end position="461"/>
    </location>
</feature>
<comment type="subcellular location">
    <subcellularLocation>
        <location evidence="1">Membrane</location>
        <topology evidence="1">Multi-pass membrane protein</topology>
    </subcellularLocation>
</comment>
<dbReference type="InParanoid" id="A0A6J2XDQ3"/>
<keyword evidence="3 7" id="KW-0812">Transmembrane</keyword>
<name>A0A6J2XDQ3_SITOR</name>
<feature type="transmembrane region" description="Helical" evidence="7">
    <location>
        <begin position="683"/>
        <end position="704"/>
    </location>
</feature>
<reference evidence="10" key="1">
    <citation type="submission" date="2025-08" db="UniProtKB">
        <authorList>
            <consortium name="RefSeq"/>
        </authorList>
    </citation>
    <scope>IDENTIFICATION</scope>
    <source>
        <tissue evidence="10">Gonads</tissue>
    </source>
</reference>
<sequence length="770" mass="89804">MSGGEKKKKGVRSQGWEEAGSEFYQESYPGDSDIEVLWKDPKRLATLLPSKQNRAGATTMRLRTNDAKTYRSTVRRHTASRSRRDSTVHRRASAAGEVQQSMLPDLSEMRSNEQTAWEAIMLIKASPIPMAKKREEKSKIMNEQHFRLQGLEQFNWKRRKAWHQFKIRLIELYHKVELWRSDFKHIEGHFGMGVVAFFRFLKWLFFLNLFILLLVGLFIILPAFLLDFPLKKMDCVNLGNDSTCDVQYFCSINESSLLLEIIQGTGRLEKTPLFYSFYSNETFSYMTNNTKMYYNMPLAYILVTLIYFFFSLYTILHTAAKGFRERIVEGEGQLYQYSNLIFGGWDFCIHNEKSARVKHQAIFNEIKIYLQTEKLEEERQSRTRQEKYKIIFFRFLVNTIVLAILTLCSCAIYFIFILSTQQLGVLTEHIEEKLQILFYEFLPSLTIVALNMFIPVIFRFLISYENYGPIAEIRILLLRAVTLRLASLIVFYGSMYSKIQSRQTVDCTCWESFVGQQIYKLILTDFATHLIMTFIINSLRSVLARHIDNKFIKFIGEQTFDLPKHVLDVVYTQTLCWIGIFFAPLISILGTVIFFLLFYIKKFACLINCKPSAIVYRSSRSNSMFMAVLLISYIVALGPIAFTISELKPSRSCGPYRDLPSIWNFMVKTFLDAPNWLQTTSSFITTAAFAIPVFIILILLLYYFTAVNSANRHMVRVLKNQLVLEGHDKKFLIDRLYMFIKQENDKRARLANQMMDGDTESQYTNSNFHS</sequence>
<dbReference type="Pfam" id="PF07810">
    <property type="entry name" value="TMC"/>
    <property type="match status" value="1"/>
</dbReference>
<evidence type="ECO:0000256" key="2">
    <source>
        <dbReference type="ARBA" id="ARBA00006510"/>
    </source>
</evidence>
<evidence type="ECO:0000256" key="5">
    <source>
        <dbReference type="ARBA" id="ARBA00023136"/>
    </source>
</evidence>
<gene>
    <name evidence="10" type="primary">LOC115877121</name>
</gene>
<dbReference type="InterPro" id="IPR038900">
    <property type="entry name" value="TMC"/>
</dbReference>
<dbReference type="GO" id="GO:0005886">
    <property type="term" value="C:plasma membrane"/>
    <property type="evidence" value="ECO:0007669"/>
    <property type="project" value="InterPro"/>
</dbReference>
<feature type="transmembrane region" description="Helical" evidence="7">
    <location>
        <begin position="577"/>
        <end position="600"/>
    </location>
</feature>
<dbReference type="PANTHER" id="PTHR23302">
    <property type="entry name" value="TRANSMEMBRANE CHANNEL-RELATED"/>
    <property type="match status" value="1"/>
</dbReference>
<dbReference type="KEGG" id="soy:115877121"/>
<evidence type="ECO:0000313" key="9">
    <source>
        <dbReference type="Proteomes" id="UP000504635"/>
    </source>
</evidence>
<feature type="transmembrane region" description="Helical" evidence="7">
    <location>
        <begin position="203"/>
        <end position="224"/>
    </location>
</feature>
<organism evidence="9 10">
    <name type="scientific">Sitophilus oryzae</name>
    <name type="common">Rice weevil</name>
    <name type="synonym">Curculio oryzae</name>
    <dbReference type="NCBI Taxonomy" id="7048"/>
    <lineage>
        <taxon>Eukaryota</taxon>
        <taxon>Metazoa</taxon>
        <taxon>Ecdysozoa</taxon>
        <taxon>Arthropoda</taxon>
        <taxon>Hexapoda</taxon>
        <taxon>Insecta</taxon>
        <taxon>Pterygota</taxon>
        <taxon>Neoptera</taxon>
        <taxon>Endopterygota</taxon>
        <taxon>Coleoptera</taxon>
        <taxon>Polyphaga</taxon>
        <taxon>Cucujiformia</taxon>
        <taxon>Curculionidae</taxon>
        <taxon>Dryophthorinae</taxon>
        <taxon>Sitophilus</taxon>
    </lineage>
</organism>
<evidence type="ECO:0000256" key="1">
    <source>
        <dbReference type="ARBA" id="ARBA00004141"/>
    </source>
</evidence>
<feature type="transmembrane region" description="Helical" evidence="7">
    <location>
        <begin position="391"/>
        <end position="416"/>
    </location>
</feature>
<evidence type="ECO:0000256" key="7">
    <source>
        <dbReference type="SAM" id="Phobius"/>
    </source>
</evidence>
<feature type="domain" description="TMC" evidence="8">
    <location>
        <begin position="509"/>
        <end position="619"/>
    </location>
</feature>
<dbReference type="RefSeq" id="XP_030749095.1">
    <property type="nucleotide sequence ID" value="XM_030893235.1"/>
</dbReference>